<name>A0A0C3CWF2_HEBCY</name>
<evidence type="ECO:0000256" key="3">
    <source>
        <dbReference type="SAM" id="SignalP"/>
    </source>
</evidence>
<feature type="signal peptide" evidence="3">
    <location>
        <begin position="1"/>
        <end position="32"/>
    </location>
</feature>
<dbReference type="AlphaFoldDB" id="A0A0C3CWF2"/>
<keyword evidence="2" id="KW-0472">Membrane</keyword>
<reference evidence="5" key="2">
    <citation type="submission" date="2015-01" db="EMBL/GenBank/DDBJ databases">
        <title>Evolutionary Origins and Diversification of the Mycorrhizal Mutualists.</title>
        <authorList>
            <consortium name="DOE Joint Genome Institute"/>
            <consortium name="Mycorrhizal Genomics Consortium"/>
            <person name="Kohler A."/>
            <person name="Kuo A."/>
            <person name="Nagy L.G."/>
            <person name="Floudas D."/>
            <person name="Copeland A."/>
            <person name="Barry K.W."/>
            <person name="Cichocki N."/>
            <person name="Veneault-Fourrey C."/>
            <person name="LaButti K."/>
            <person name="Lindquist E.A."/>
            <person name="Lipzen A."/>
            <person name="Lundell T."/>
            <person name="Morin E."/>
            <person name="Murat C."/>
            <person name="Riley R."/>
            <person name="Ohm R."/>
            <person name="Sun H."/>
            <person name="Tunlid A."/>
            <person name="Henrissat B."/>
            <person name="Grigoriev I.V."/>
            <person name="Hibbett D.S."/>
            <person name="Martin F."/>
        </authorList>
    </citation>
    <scope>NUCLEOTIDE SEQUENCE [LARGE SCALE GENOMIC DNA]</scope>
    <source>
        <strain evidence="5">h7</strain>
    </source>
</reference>
<keyword evidence="3" id="KW-0732">Signal</keyword>
<evidence type="ECO:0000313" key="5">
    <source>
        <dbReference type="Proteomes" id="UP000053424"/>
    </source>
</evidence>
<proteinExistence type="predicted"/>
<organism evidence="4 5">
    <name type="scientific">Hebeloma cylindrosporum</name>
    <dbReference type="NCBI Taxonomy" id="76867"/>
    <lineage>
        <taxon>Eukaryota</taxon>
        <taxon>Fungi</taxon>
        <taxon>Dikarya</taxon>
        <taxon>Basidiomycota</taxon>
        <taxon>Agaricomycotina</taxon>
        <taxon>Agaricomycetes</taxon>
        <taxon>Agaricomycetidae</taxon>
        <taxon>Agaricales</taxon>
        <taxon>Agaricineae</taxon>
        <taxon>Hymenogastraceae</taxon>
        <taxon>Hebeloma</taxon>
    </lineage>
</organism>
<dbReference type="EMBL" id="KN831769">
    <property type="protein sequence ID" value="KIM48151.1"/>
    <property type="molecule type" value="Genomic_DNA"/>
</dbReference>
<dbReference type="Proteomes" id="UP000053424">
    <property type="component" value="Unassembled WGS sequence"/>
</dbReference>
<reference evidence="4 5" key="1">
    <citation type="submission" date="2014-04" db="EMBL/GenBank/DDBJ databases">
        <authorList>
            <consortium name="DOE Joint Genome Institute"/>
            <person name="Kuo A."/>
            <person name="Gay G."/>
            <person name="Dore J."/>
            <person name="Kohler A."/>
            <person name="Nagy L.G."/>
            <person name="Floudas D."/>
            <person name="Copeland A."/>
            <person name="Barry K.W."/>
            <person name="Cichocki N."/>
            <person name="Veneault-Fourrey C."/>
            <person name="LaButti K."/>
            <person name="Lindquist E.A."/>
            <person name="Lipzen A."/>
            <person name="Lundell T."/>
            <person name="Morin E."/>
            <person name="Murat C."/>
            <person name="Sun H."/>
            <person name="Tunlid A."/>
            <person name="Henrissat B."/>
            <person name="Grigoriev I.V."/>
            <person name="Hibbett D.S."/>
            <person name="Martin F."/>
            <person name="Nordberg H.P."/>
            <person name="Cantor M.N."/>
            <person name="Hua S.X."/>
        </authorList>
    </citation>
    <scope>NUCLEOTIDE SEQUENCE [LARGE SCALE GENOMIC DNA]</scope>
    <source>
        <strain evidence="5">h7</strain>
    </source>
</reference>
<evidence type="ECO:0000256" key="2">
    <source>
        <dbReference type="SAM" id="Phobius"/>
    </source>
</evidence>
<dbReference type="HOGENOM" id="CLU_1147314_0_0_1"/>
<evidence type="ECO:0000256" key="1">
    <source>
        <dbReference type="SAM" id="MobiDB-lite"/>
    </source>
</evidence>
<feature type="region of interest" description="Disordered" evidence="1">
    <location>
        <begin position="137"/>
        <end position="191"/>
    </location>
</feature>
<keyword evidence="5" id="KW-1185">Reference proteome</keyword>
<accession>A0A0C3CWF2</accession>
<feature type="transmembrane region" description="Helical" evidence="2">
    <location>
        <begin position="94"/>
        <end position="114"/>
    </location>
</feature>
<protein>
    <submittedName>
        <fullName evidence="4">Uncharacterized protein</fullName>
    </submittedName>
</protein>
<keyword evidence="2" id="KW-1133">Transmembrane helix</keyword>
<sequence length="242" mass="26251">MESSSSHQTASRHPLVPLLLERVLILLSPVLSLSPTKDMFVPRADNDEDCPPGHVSCTISIVGNSDSVPGATNPDDTTTIPSDSYLQRPGAHRYIGIGMVVAMVLVAVALWMYYARYPRRHLARIFNTRSDHDTLANGVAEKGGGGGDDDDGDVKVVDSSVDGGGGAKPKRPTTSSSEKERARNMMLQSEPKGVIKEVSGGVVMYTEAPRAVRSRDRYPQPPVDWEFEHVHGVRFEVTESPS</sequence>
<dbReference type="OrthoDB" id="3038877at2759"/>
<gene>
    <name evidence="4" type="ORF">M413DRAFT_22691</name>
</gene>
<evidence type="ECO:0000313" key="4">
    <source>
        <dbReference type="EMBL" id="KIM48151.1"/>
    </source>
</evidence>
<keyword evidence="2" id="KW-0812">Transmembrane</keyword>
<feature type="chain" id="PRO_5002162812" evidence="3">
    <location>
        <begin position="33"/>
        <end position="242"/>
    </location>
</feature>